<proteinExistence type="predicted"/>
<feature type="compositionally biased region" description="Low complexity" evidence="1">
    <location>
        <begin position="41"/>
        <end position="63"/>
    </location>
</feature>
<dbReference type="RefSeq" id="XP_067715636.1">
    <property type="nucleotide sequence ID" value="XM_067859535.1"/>
</dbReference>
<gene>
    <name evidence="2" type="ORF">BcabD6B2_30020</name>
</gene>
<dbReference type="Proteomes" id="UP001497744">
    <property type="component" value="Unassembled WGS sequence"/>
</dbReference>
<sequence>MVQAPVHGAVPAGPRLQREPPEAGARGRRARTPRRGRRPVPLRQARALRAPRLGAAAAGLAVRPPRRHRRLQQHDQPAVAGAEHRLRQPVRDANSRLGHLLPAQALAVALLRNPRLRADAESDRFHAAVVFLRPQVSEEARGVPGKAYAVGCQGECRGCASAVAWPF</sequence>
<reference evidence="2 3" key="1">
    <citation type="submission" date="2021-06" db="EMBL/GenBank/DDBJ databases">
        <title>Genome sequence of Babesia caballi.</title>
        <authorList>
            <person name="Yamagishi J."/>
            <person name="Kidaka T."/>
            <person name="Ochi A."/>
        </authorList>
    </citation>
    <scope>NUCLEOTIDE SEQUENCE [LARGE SCALE GENOMIC DNA]</scope>
    <source>
        <strain evidence="2">USDA-D6B2</strain>
    </source>
</reference>
<evidence type="ECO:0000256" key="1">
    <source>
        <dbReference type="SAM" id="MobiDB-lite"/>
    </source>
</evidence>
<organism evidence="2 3">
    <name type="scientific">Babesia caballi</name>
    <dbReference type="NCBI Taxonomy" id="5871"/>
    <lineage>
        <taxon>Eukaryota</taxon>
        <taxon>Sar</taxon>
        <taxon>Alveolata</taxon>
        <taxon>Apicomplexa</taxon>
        <taxon>Aconoidasida</taxon>
        <taxon>Piroplasmida</taxon>
        <taxon>Babesiidae</taxon>
        <taxon>Babesia</taxon>
    </lineage>
</organism>
<name>A0AAV4LVC7_BABCB</name>
<accession>A0AAV4LVC7</accession>
<dbReference type="AlphaFoldDB" id="A0AAV4LVC7"/>
<evidence type="ECO:0000313" key="2">
    <source>
        <dbReference type="EMBL" id="GIX63567.1"/>
    </source>
</evidence>
<protein>
    <submittedName>
        <fullName evidence="2">Trichohyalin, putative</fullName>
    </submittedName>
</protein>
<evidence type="ECO:0000313" key="3">
    <source>
        <dbReference type="Proteomes" id="UP001497744"/>
    </source>
</evidence>
<feature type="compositionally biased region" description="Basic residues" evidence="1">
    <location>
        <begin position="26"/>
        <end position="40"/>
    </location>
</feature>
<comment type="caution">
    <text evidence="2">The sequence shown here is derived from an EMBL/GenBank/DDBJ whole genome shotgun (WGS) entry which is preliminary data.</text>
</comment>
<feature type="region of interest" description="Disordered" evidence="1">
    <location>
        <begin position="1"/>
        <end position="82"/>
    </location>
</feature>
<keyword evidence="3" id="KW-1185">Reference proteome</keyword>
<dbReference type="GeneID" id="94195048"/>
<dbReference type="EMBL" id="BPLF01000002">
    <property type="protein sequence ID" value="GIX63567.1"/>
    <property type="molecule type" value="Genomic_DNA"/>
</dbReference>